<dbReference type="GO" id="GO:0005524">
    <property type="term" value="F:ATP binding"/>
    <property type="evidence" value="ECO:0007669"/>
    <property type="project" value="UniProtKB-KW"/>
</dbReference>
<evidence type="ECO:0000256" key="2">
    <source>
        <dbReference type="ARBA" id="ARBA00012438"/>
    </source>
</evidence>
<dbReference type="SMART" id="SM00387">
    <property type="entry name" value="HATPase_c"/>
    <property type="match status" value="1"/>
</dbReference>
<keyword evidence="6 12" id="KW-0418">Kinase</keyword>
<dbReference type="GO" id="GO:0004673">
    <property type="term" value="F:protein histidine kinase activity"/>
    <property type="evidence" value="ECO:0007669"/>
    <property type="project" value="UniProtKB-EC"/>
</dbReference>
<dbReference type="SUPFAM" id="SSF52172">
    <property type="entry name" value="CheY-like"/>
    <property type="match status" value="1"/>
</dbReference>
<dbReference type="Pfam" id="PF00072">
    <property type="entry name" value="Response_reg"/>
    <property type="match status" value="1"/>
</dbReference>
<evidence type="ECO:0000313" key="13">
    <source>
        <dbReference type="Proteomes" id="UP000570514"/>
    </source>
</evidence>
<reference evidence="12 13" key="1">
    <citation type="submission" date="2020-03" db="EMBL/GenBank/DDBJ databases">
        <title>Genomic Encyclopedia of Type Strains, Phase IV (KMG-IV): sequencing the most valuable type-strain genomes for metagenomic binning, comparative biology and taxonomic classification.</title>
        <authorList>
            <person name="Goeker M."/>
        </authorList>
    </citation>
    <scope>NUCLEOTIDE SEQUENCE [LARGE SCALE GENOMIC DNA]</scope>
    <source>
        <strain evidence="12 13">DSM 19867</strain>
    </source>
</reference>
<evidence type="ECO:0000259" key="11">
    <source>
        <dbReference type="PROSITE" id="PS50110"/>
    </source>
</evidence>
<dbReference type="InterPro" id="IPR011495">
    <property type="entry name" value="Sig_transdc_His_kin_sub2_dim/P"/>
</dbReference>
<feature type="domain" description="Histidine kinase" evidence="10">
    <location>
        <begin position="149"/>
        <end position="343"/>
    </location>
</feature>
<dbReference type="EMBL" id="JAASRM010000001">
    <property type="protein sequence ID" value="NIK89583.1"/>
    <property type="molecule type" value="Genomic_DNA"/>
</dbReference>
<keyword evidence="3 8" id="KW-0597">Phosphoprotein</keyword>
<dbReference type="InterPro" id="IPR001789">
    <property type="entry name" value="Sig_transdc_resp-reg_receiver"/>
</dbReference>
<evidence type="ECO:0000256" key="1">
    <source>
        <dbReference type="ARBA" id="ARBA00000085"/>
    </source>
</evidence>
<keyword evidence="5" id="KW-0547">Nucleotide-binding</keyword>
<dbReference type="CDD" id="cd00156">
    <property type="entry name" value="REC"/>
    <property type="match status" value="1"/>
</dbReference>
<keyword evidence="4" id="KW-0808">Transferase</keyword>
<dbReference type="GO" id="GO:0000160">
    <property type="term" value="P:phosphorelay signal transduction system"/>
    <property type="evidence" value="ECO:0007669"/>
    <property type="project" value="InterPro"/>
</dbReference>
<evidence type="ECO:0000256" key="3">
    <source>
        <dbReference type="ARBA" id="ARBA00022553"/>
    </source>
</evidence>
<feature type="domain" description="Response regulatory" evidence="11">
    <location>
        <begin position="3"/>
        <end position="117"/>
    </location>
</feature>
<keyword evidence="7" id="KW-0067">ATP-binding</keyword>
<dbReference type="Gene3D" id="3.30.450.20">
    <property type="entry name" value="PAS domain"/>
    <property type="match status" value="1"/>
</dbReference>
<dbReference type="InterPro" id="IPR005467">
    <property type="entry name" value="His_kinase_dom"/>
</dbReference>
<evidence type="ECO:0000256" key="4">
    <source>
        <dbReference type="ARBA" id="ARBA00022679"/>
    </source>
</evidence>
<dbReference type="SMART" id="SM00448">
    <property type="entry name" value="REC"/>
    <property type="match status" value="1"/>
</dbReference>
<evidence type="ECO:0000256" key="9">
    <source>
        <dbReference type="SAM" id="Coils"/>
    </source>
</evidence>
<evidence type="ECO:0000313" key="12">
    <source>
        <dbReference type="EMBL" id="NIK89583.1"/>
    </source>
</evidence>
<gene>
    <name evidence="12" type="ORF">FHS83_002901</name>
</gene>
<dbReference type="InterPro" id="IPR004358">
    <property type="entry name" value="Sig_transdc_His_kin-like_C"/>
</dbReference>
<dbReference type="Proteomes" id="UP000570514">
    <property type="component" value="Unassembled WGS sequence"/>
</dbReference>
<dbReference type="PANTHER" id="PTHR41523:SF8">
    <property type="entry name" value="ETHYLENE RESPONSE SENSOR PROTEIN"/>
    <property type="match status" value="1"/>
</dbReference>
<dbReference type="AlphaFoldDB" id="A0A846N1U6"/>
<sequence>MVRVLYVDDDAGLGVLLRKALAPQGISVVTVETGDEAMAKLGEGGFDIVALDHNLTHEVGLNLIPKIRALNTPPPVIYVTGSDDARVAVAALKAGAVDYVWKDVEGHYRELLGESVKTALEQEALKRRAEDARRQVEEARDRAEMLLHEVNHRVANSLALVSSFVQLQANALSDPAAKQMLKDTQARITAVAGVHRTLYTSHDVRFVEVNTYIASLVEELAASASHRCIVGFTPAPEPVPLPTDRAVSLGVVVTELVTNACKYAYGDCGSGDVRVVIAPAPDAGRLQVRVEDDGIGWDGEGAIQGSGLGSRIIRALANSLQASLVYEKGGRGTRAVLEVPLTSPA</sequence>
<evidence type="ECO:0000256" key="6">
    <source>
        <dbReference type="ARBA" id="ARBA00022777"/>
    </source>
</evidence>
<dbReference type="InterPro" id="IPR036890">
    <property type="entry name" value="HATPase_C_sf"/>
</dbReference>
<dbReference type="PRINTS" id="PR00344">
    <property type="entry name" value="BCTRLSENSOR"/>
</dbReference>
<protein>
    <recommendedName>
        <fullName evidence="2">histidine kinase</fullName>
        <ecNumber evidence="2">2.7.13.3</ecNumber>
    </recommendedName>
</protein>
<organism evidence="12 13">
    <name type="scientific">Rhizomicrobium palustre</name>
    <dbReference type="NCBI Taxonomy" id="189966"/>
    <lineage>
        <taxon>Bacteria</taxon>
        <taxon>Pseudomonadati</taxon>
        <taxon>Pseudomonadota</taxon>
        <taxon>Alphaproteobacteria</taxon>
        <taxon>Micropepsales</taxon>
        <taxon>Micropepsaceae</taxon>
        <taxon>Rhizomicrobium</taxon>
    </lineage>
</organism>
<comment type="catalytic activity">
    <reaction evidence="1">
        <text>ATP + protein L-histidine = ADP + protein N-phospho-L-histidine.</text>
        <dbReference type="EC" id="2.7.13.3"/>
    </reaction>
</comment>
<dbReference type="SUPFAM" id="SSF55874">
    <property type="entry name" value="ATPase domain of HSP90 chaperone/DNA topoisomerase II/histidine kinase"/>
    <property type="match status" value="1"/>
</dbReference>
<evidence type="ECO:0000256" key="7">
    <source>
        <dbReference type="ARBA" id="ARBA00022840"/>
    </source>
</evidence>
<name>A0A846N1U6_9PROT</name>
<keyword evidence="13" id="KW-1185">Reference proteome</keyword>
<feature type="coiled-coil region" evidence="9">
    <location>
        <begin position="119"/>
        <end position="153"/>
    </location>
</feature>
<evidence type="ECO:0000259" key="10">
    <source>
        <dbReference type="PROSITE" id="PS50109"/>
    </source>
</evidence>
<dbReference type="PANTHER" id="PTHR41523">
    <property type="entry name" value="TWO-COMPONENT SYSTEM SENSOR PROTEIN"/>
    <property type="match status" value="1"/>
</dbReference>
<proteinExistence type="predicted"/>
<dbReference type="Gene3D" id="3.30.565.10">
    <property type="entry name" value="Histidine kinase-like ATPase, C-terminal domain"/>
    <property type="match status" value="1"/>
</dbReference>
<dbReference type="Gene3D" id="3.40.50.2300">
    <property type="match status" value="1"/>
</dbReference>
<dbReference type="InterPro" id="IPR003594">
    <property type="entry name" value="HATPase_dom"/>
</dbReference>
<dbReference type="EC" id="2.7.13.3" evidence="2"/>
<evidence type="ECO:0000256" key="5">
    <source>
        <dbReference type="ARBA" id="ARBA00022741"/>
    </source>
</evidence>
<dbReference type="InterPro" id="IPR011006">
    <property type="entry name" value="CheY-like_superfamily"/>
</dbReference>
<feature type="modified residue" description="4-aspartylphosphate" evidence="8">
    <location>
        <position position="52"/>
    </location>
</feature>
<evidence type="ECO:0000256" key="8">
    <source>
        <dbReference type="PROSITE-ProRule" id="PRU00169"/>
    </source>
</evidence>
<dbReference type="Pfam" id="PF07568">
    <property type="entry name" value="HisKA_2"/>
    <property type="match status" value="1"/>
</dbReference>
<keyword evidence="9" id="KW-0175">Coiled coil</keyword>
<dbReference type="Pfam" id="PF02518">
    <property type="entry name" value="HATPase_c"/>
    <property type="match status" value="1"/>
</dbReference>
<dbReference type="RefSeq" id="WP_167083657.1">
    <property type="nucleotide sequence ID" value="NZ_BAAADC010000001.1"/>
</dbReference>
<accession>A0A846N1U6</accession>
<comment type="caution">
    <text evidence="12">The sequence shown here is derived from an EMBL/GenBank/DDBJ whole genome shotgun (WGS) entry which is preliminary data.</text>
</comment>
<dbReference type="PROSITE" id="PS50109">
    <property type="entry name" value="HIS_KIN"/>
    <property type="match status" value="1"/>
</dbReference>
<dbReference type="PROSITE" id="PS50110">
    <property type="entry name" value="RESPONSE_REGULATORY"/>
    <property type="match status" value="1"/>
</dbReference>